<feature type="chain" id="PRO_5033442390" description="Chitin-binding type-4 domain-containing protein" evidence="1">
    <location>
        <begin position="33"/>
        <end position="172"/>
    </location>
</feature>
<dbReference type="Pfam" id="PF03067">
    <property type="entry name" value="LPMO_10"/>
    <property type="match status" value="1"/>
</dbReference>
<dbReference type="InterPro" id="IPR014756">
    <property type="entry name" value="Ig_E-set"/>
</dbReference>
<dbReference type="EMBL" id="ML014332">
    <property type="protein sequence ID" value="RKO98999.1"/>
    <property type="molecule type" value="Genomic_DNA"/>
</dbReference>
<dbReference type="Proteomes" id="UP000274922">
    <property type="component" value="Unassembled WGS sequence"/>
</dbReference>
<accession>A0A4P9WZJ5</accession>
<evidence type="ECO:0000259" key="2">
    <source>
        <dbReference type="Pfam" id="PF03067"/>
    </source>
</evidence>
<dbReference type="SUPFAM" id="SSF81296">
    <property type="entry name" value="E set domains"/>
    <property type="match status" value="1"/>
</dbReference>
<proteinExistence type="predicted"/>
<dbReference type="Gene3D" id="2.70.50.70">
    <property type="match status" value="1"/>
</dbReference>
<keyword evidence="6" id="KW-1185">Reference proteome</keyword>
<dbReference type="OrthoDB" id="2342176at2759"/>
<protein>
    <recommendedName>
        <fullName evidence="2">Chitin-binding type-4 domain-containing protein</fullName>
    </recommendedName>
</protein>
<dbReference type="EMBL" id="ML009816">
    <property type="protein sequence ID" value="RKO96572.1"/>
    <property type="molecule type" value="Genomic_DNA"/>
</dbReference>
<feature type="signal peptide" evidence="1">
    <location>
        <begin position="1"/>
        <end position="32"/>
    </location>
</feature>
<reference evidence="5 6" key="1">
    <citation type="journal article" date="2018" name="Nat. Microbiol.">
        <title>Leveraging single-cell genomics to expand the fungal tree of life.</title>
        <authorList>
            <person name="Ahrendt S.R."/>
            <person name="Quandt C.A."/>
            <person name="Ciobanu D."/>
            <person name="Clum A."/>
            <person name="Salamov A."/>
            <person name="Andreopoulos B."/>
            <person name="Cheng J.F."/>
            <person name="Woyke T."/>
            <person name="Pelin A."/>
            <person name="Henrissat B."/>
            <person name="Reynolds N.K."/>
            <person name="Benny G.L."/>
            <person name="Smith M.E."/>
            <person name="James T.Y."/>
            <person name="Grigoriev I.V."/>
        </authorList>
    </citation>
    <scope>NUCLEOTIDE SEQUENCE [LARGE SCALE GENOMIC DNA]</scope>
    <source>
        <strain evidence="5 6">ATCC 52028</strain>
    </source>
</reference>
<dbReference type="AlphaFoldDB" id="A0A4P9WZJ5"/>
<dbReference type="Proteomes" id="UP000268535">
    <property type="component" value="Unassembled WGS sequence"/>
</dbReference>
<evidence type="ECO:0000313" key="5">
    <source>
        <dbReference type="Proteomes" id="UP000268535"/>
    </source>
</evidence>
<reference evidence="4" key="2">
    <citation type="submission" date="2018-04" db="EMBL/GenBank/DDBJ databases">
        <title>Leveraging single-cell genomics to expand the Fungal Tree of Life.</title>
        <authorList>
            <consortium name="DOE Joint Genome Institute"/>
            <person name="Ahrendt S.R."/>
            <person name="Quandt C.A."/>
            <person name="Ciobanu D."/>
            <person name="Clum A."/>
            <person name="Salamov A."/>
            <person name="Andreopoulos B."/>
            <person name="Cheng J.-F."/>
            <person name="Woyke T."/>
            <person name="Pelin A."/>
            <person name="Henrissat B."/>
            <person name="Benny G.L."/>
            <person name="Smith M.E."/>
            <person name="James T.Y."/>
            <person name="Grigoriev I.V."/>
        </authorList>
    </citation>
    <scope>NUCLEOTIDE SEQUENCE</scope>
    <source>
        <strain evidence="4">ATCC 52028</strain>
    </source>
</reference>
<name>A0A4P9WZJ5_9FUNG</name>
<keyword evidence="1" id="KW-0732">Signal</keyword>
<organism evidence="4 6">
    <name type="scientific">Caulochytrium protostelioides</name>
    <dbReference type="NCBI Taxonomy" id="1555241"/>
    <lineage>
        <taxon>Eukaryota</taxon>
        <taxon>Fungi</taxon>
        <taxon>Fungi incertae sedis</taxon>
        <taxon>Chytridiomycota</taxon>
        <taxon>Chytridiomycota incertae sedis</taxon>
        <taxon>Chytridiomycetes</taxon>
        <taxon>Caulochytriales</taxon>
        <taxon>Caulochytriaceae</taxon>
        <taxon>Caulochytrium</taxon>
    </lineage>
</organism>
<evidence type="ECO:0000313" key="4">
    <source>
        <dbReference type="EMBL" id="RKO98999.1"/>
    </source>
</evidence>
<gene>
    <name evidence="3" type="ORF">CAUPRSCDRAFT_11739</name>
    <name evidence="4" type="ORF">CXG81DRAFT_20854</name>
</gene>
<reference evidence="3" key="3">
    <citation type="submission" date="2018-08" db="EMBL/GenBank/DDBJ databases">
        <title>Leveraging single-cell genomics to expand the Fungal Tree of Life.</title>
        <authorList>
            <consortium name="DOE Joint Genome Institute"/>
            <person name="Ahrendt S.R."/>
            <person name="Quandt C.A."/>
            <person name="Ciobanu D."/>
            <person name="Clum A."/>
            <person name="Salamov A."/>
            <person name="Andreopoulos B."/>
            <person name="Cheng J.-F."/>
            <person name="Woyke T."/>
            <person name="Pelin A."/>
            <person name="Henrissat B."/>
            <person name="Reynolds N."/>
            <person name="Benny G.L."/>
            <person name="Smith M.E."/>
            <person name="James T.Y."/>
            <person name="Grigoriev I.V."/>
        </authorList>
    </citation>
    <scope>NUCLEOTIDE SEQUENCE</scope>
    <source>
        <strain evidence="3">ATCC 52028</strain>
    </source>
</reference>
<evidence type="ECO:0000313" key="3">
    <source>
        <dbReference type="EMBL" id="RKO96572.1"/>
    </source>
</evidence>
<evidence type="ECO:0000313" key="6">
    <source>
        <dbReference type="Proteomes" id="UP000274922"/>
    </source>
</evidence>
<evidence type="ECO:0000256" key="1">
    <source>
        <dbReference type="SAM" id="SignalP"/>
    </source>
</evidence>
<sequence length="172" mass="18424">MVSFRPSTSALTGTLSVALLVVLAIMPSFVAAHGRMTNPPTRYRKDATDPVEGNYPINGQVSRTMMSGTDPFICGGVTKEGSSVPVTEVNAGSIGLEYTVTAGHKGEAYFSISRDEESFANITEPFQAELGTHTIQGNIPDSYKGPAVIRWYWAADLTAPEIYVSCSDVLVK</sequence>
<dbReference type="InterPro" id="IPR004302">
    <property type="entry name" value="Cellulose/chitin-bd_N"/>
</dbReference>
<feature type="domain" description="Chitin-binding type-4" evidence="2">
    <location>
        <begin position="33"/>
        <end position="169"/>
    </location>
</feature>